<dbReference type="Gene3D" id="3.10.129.10">
    <property type="entry name" value="Hotdog Thioesterase"/>
    <property type="match status" value="1"/>
</dbReference>
<dbReference type="Proteomes" id="UP001610563">
    <property type="component" value="Unassembled WGS sequence"/>
</dbReference>
<evidence type="ECO:0000259" key="2">
    <source>
        <dbReference type="Pfam" id="PF03061"/>
    </source>
</evidence>
<dbReference type="PANTHER" id="PTHR47260">
    <property type="entry name" value="UPF0644 PROTEIN PB2B4.06"/>
    <property type="match status" value="1"/>
</dbReference>
<feature type="domain" description="Thioesterase" evidence="2">
    <location>
        <begin position="45"/>
        <end position="92"/>
    </location>
</feature>
<comment type="caution">
    <text evidence="3">The sequence shown here is derived from an EMBL/GenBank/DDBJ whole genome shotgun (WGS) entry which is preliminary data.</text>
</comment>
<dbReference type="EMBL" id="JBFTWV010000042">
    <property type="protein sequence ID" value="KAL2794730.1"/>
    <property type="molecule type" value="Genomic_DNA"/>
</dbReference>
<dbReference type="SUPFAM" id="SSF54637">
    <property type="entry name" value="Thioesterase/thiol ester dehydrase-isomerase"/>
    <property type="match status" value="1"/>
</dbReference>
<protein>
    <recommendedName>
        <fullName evidence="2">Thioesterase domain-containing protein</fullName>
    </recommendedName>
</protein>
<name>A0ABR4G7Y2_9EURO</name>
<evidence type="ECO:0000313" key="4">
    <source>
        <dbReference type="Proteomes" id="UP001610563"/>
    </source>
</evidence>
<evidence type="ECO:0000256" key="1">
    <source>
        <dbReference type="SAM" id="MobiDB-lite"/>
    </source>
</evidence>
<dbReference type="Pfam" id="PF03061">
    <property type="entry name" value="4HBT"/>
    <property type="match status" value="1"/>
</dbReference>
<feature type="region of interest" description="Disordered" evidence="1">
    <location>
        <begin position="1"/>
        <end position="33"/>
    </location>
</feature>
<keyword evidence="4" id="KW-1185">Reference proteome</keyword>
<reference evidence="3 4" key="1">
    <citation type="submission" date="2024-07" db="EMBL/GenBank/DDBJ databases">
        <title>Section-level genome sequencing and comparative genomics of Aspergillus sections Usti and Cavernicolus.</title>
        <authorList>
            <consortium name="Lawrence Berkeley National Laboratory"/>
            <person name="Nybo J.L."/>
            <person name="Vesth T.C."/>
            <person name="Theobald S."/>
            <person name="Frisvad J.C."/>
            <person name="Larsen T.O."/>
            <person name="Kjaerboelling I."/>
            <person name="Rothschild-Mancinelli K."/>
            <person name="Lyhne E.K."/>
            <person name="Kogle M.E."/>
            <person name="Barry K."/>
            <person name="Clum A."/>
            <person name="Na H."/>
            <person name="Ledsgaard L."/>
            <person name="Lin J."/>
            <person name="Lipzen A."/>
            <person name="Kuo A."/>
            <person name="Riley R."/>
            <person name="Mondo S."/>
            <person name="Labutti K."/>
            <person name="Haridas S."/>
            <person name="Pangalinan J."/>
            <person name="Salamov A.A."/>
            <person name="Simmons B.A."/>
            <person name="Magnuson J.K."/>
            <person name="Chen J."/>
            <person name="Drula E."/>
            <person name="Henrissat B."/>
            <person name="Wiebenga A."/>
            <person name="Lubbers R.J."/>
            <person name="Gomes A.C."/>
            <person name="Makela M.R."/>
            <person name="Stajich J."/>
            <person name="Grigoriev I.V."/>
            <person name="Mortensen U.H."/>
            <person name="De Vries R.P."/>
            <person name="Baker S.E."/>
            <person name="Andersen M.R."/>
        </authorList>
    </citation>
    <scope>NUCLEOTIDE SEQUENCE [LARGE SCALE GENOMIC DNA]</scope>
    <source>
        <strain evidence="3 4">CBS 209.92</strain>
    </source>
</reference>
<accession>A0ABR4G7Y2</accession>
<dbReference type="PANTHER" id="PTHR47260:SF3">
    <property type="entry name" value="THIOESTERASE FAMILY PROTEIN (AFU_ORTHOLOGUE AFUA_7G03960)"/>
    <property type="match status" value="1"/>
</dbReference>
<dbReference type="InterPro" id="IPR052061">
    <property type="entry name" value="PTE-AB_protein"/>
</dbReference>
<feature type="compositionally biased region" description="Low complexity" evidence="1">
    <location>
        <begin position="16"/>
        <end position="28"/>
    </location>
</feature>
<dbReference type="InterPro" id="IPR006683">
    <property type="entry name" value="Thioestr_dom"/>
</dbReference>
<sequence>MLYLYRTSPPSPPSQSPTAPNSNSNPSPEGHLMVHIGPGVCGQSGIAHGGFLTTVMDEVCGTLIPWTGLDNGLGMFTVSLKLEYKAPVYVPEKGP</sequence>
<gene>
    <name evidence="3" type="ORF">BJX66DRAFT_303381</name>
</gene>
<organism evidence="3 4">
    <name type="scientific">Aspergillus keveii</name>
    <dbReference type="NCBI Taxonomy" id="714993"/>
    <lineage>
        <taxon>Eukaryota</taxon>
        <taxon>Fungi</taxon>
        <taxon>Dikarya</taxon>
        <taxon>Ascomycota</taxon>
        <taxon>Pezizomycotina</taxon>
        <taxon>Eurotiomycetes</taxon>
        <taxon>Eurotiomycetidae</taxon>
        <taxon>Eurotiales</taxon>
        <taxon>Aspergillaceae</taxon>
        <taxon>Aspergillus</taxon>
        <taxon>Aspergillus subgen. Nidulantes</taxon>
    </lineage>
</organism>
<proteinExistence type="predicted"/>
<dbReference type="InterPro" id="IPR029069">
    <property type="entry name" value="HotDog_dom_sf"/>
</dbReference>
<evidence type="ECO:0000313" key="3">
    <source>
        <dbReference type="EMBL" id="KAL2794730.1"/>
    </source>
</evidence>